<dbReference type="Ensembl" id="ENSHHUT00000061779.1">
    <property type="protein sequence ID" value="ENSHHUP00000059735.1"/>
    <property type="gene ID" value="ENSHHUG00000035466.1"/>
</dbReference>
<dbReference type="Pfam" id="PF21339">
    <property type="entry name" value="VEGFR-1-like_Ig-like"/>
    <property type="match status" value="1"/>
</dbReference>
<name>A0A4W5PDN9_9TELE</name>
<reference evidence="3" key="1">
    <citation type="submission" date="2018-06" db="EMBL/GenBank/DDBJ databases">
        <title>Genome assembly of Danube salmon.</title>
        <authorList>
            <person name="Macqueen D.J."/>
            <person name="Gundappa M.K."/>
        </authorList>
    </citation>
    <scope>NUCLEOTIDE SEQUENCE [LARGE SCALE GENOMIC DNA]</scope>
</reference>
<dbReference type="PANTHER" id="PTHR15360:SF4">
    <property type="entry name" value="PROTEIN KINASE DOMAIN-CONTAINING PROTEIN"/>
    <property type="match status" value="1"/>
</dbReference>
<protein>
    <recommendedName>
        <fullName evidence="4">Ig-like domain-containing protein</fullName>
    </recommendedName>
</protein>
<evidence type="ECO:0008006" key="4">
    <source>
        <dbReference type="Google" id="ProtNLM"/>
    </source>
</evidence>
<dbReference type="PRINTS" id="PR01832">
    <property type="entry name" value="VEGFRECEPTOR"/>
</dbReference>
<reference evidence="2" key="3">
    <citation type="submission" date="2025-09" db="UniProtKB">
        <authorList>
            <consortium name="Ensembl"/>
        </authorList>
    </citation>
    <scope>IDENTIFICATION</scope>
</reference>
<feature type="region of interest" description="Disordered" evidence="1">
    <location>
        <begin position="45"/>
        <end position="94"/>
    </location>
</feature>
<evidence type="ECO:0000256" key="1">
    <source>
        <dbReference type="SAM" id="MobiDB-lite"/>
    </source>
</evidence>
<proteinExistence type="predicted"/>
<evidence type="ECO:0000313" key="2">
    <source>
        <dbReference type="Ensembl" id="ENSHHUP00000059735.1"/>
    </source>
</evidence>
<dbReference type="GeneTree" id="ENSGT00970000194357"/>
<dbReference type="STRING" id="62062.ENSHHUP00000059735"/>
<dbReference type="AlphaFoldDB" id="A0A4W5PDN9"/>
<dbReference type="Gene3D" id="2.60.40.10">
    <property type="entry name" value="Immunoglobulins"/>
    <property type="match status" value="2"/>
</dbReference>
<dbReference type="InterPro" id="IPR042495">
    <property type="entry name" value="PDGFRL"/>
</dbReference>
<accession>A0A4W5PDN9</accession>
<evidence type="ECO:0000313" key="3">
    <source>
        <dbReference type="Proteomes" id="UP000314982"/>
    </source>
</evidence>
<reference evidence="2" key="2">
    <citation type="submission" date="2025-08" db="UniProtKB">
        <authorList>
            <consortium name="Ensembl"/>
        </authorList>
    </citation>
    <scope>IDENTIFICATION</scope>
</reference>
<dbReference type="PANTHER" id="PTHR15360">
    <property type="entry name" value="PLATELET-DERIVED GROWTH FACTOR RECEPTOR LIKE"/>
    <property type="match status" value="1"/>
</dbReference>
<keyword evidence="3" id="KW-1185">Reference proteome</keyword>
<dbReference type="Proteomes" id="UP000314982">
    <property type="component" value="Unassembled WGS sequence"/>
</dbReference>
<sequence length="280" mass="30683">MVKNIIDPSVTSHLIFPLTSNPLPLTSRGQRTLSWVWPETTLVGEELTDRQAGPRPSRAPGGEAETVAGTQVGSPGAGVVGDHPVAREGAGTPGSVPVQRRAVWVLECPGEPGRPYCKTLVLTGAKGNDTGYYRCYYRDIKAVIDGTTAAALYVFVRDLEQPFLRRNRGSIDDLETIFITGSSTHITVPCLVTVPDLNVTLYMWETIPLEDEGMVWDSKRGWSIPRQTLDSRPFLIGFYCQATLQGRDYRSTLYLVHSTGKYALPSTQPPSMKNMTSPPS</sequence>
<dbReference type="InterPro" id="IPR013783">
    <property type="entry name" value="Ig-like_fold"/>
</dbReference>
<organism evidence="2 3">
    <name type="scientific">Hucho hucho</name>
    <name type="common">huchen</name>
    <dbReference type="NCBI Taxonomy" id="62062"/>
    <lineage>
        <taxon>Eukaryota</taxon>
        <taxon>Metazoa</taxon>
        <taxon>Chordata</taxon>
        <taxon>Craniata</taxon>
        <taxon>Vertebrata</taxon>
        <taxon>Euteleostomi</taxon>
        <taxon>Actinopterygii</taxon>
        <taxon>Neopterygii</taxon>
        <taxon>Teleostei</taxon>
        <taxon>Protacanthopterygii</taxon>
        <taxon>Salmoniformes</taxon>
        <taxon>Salmonidae</taxon>
        <taxon>Salmoninae</taxon>
        <taxon>Hucho</taxon>
    </lineage>
</organism>